<feature type="transmembrane region" description="Helical" evidence="1">
    <location>
        <begin position="37"/>
        <end position="56"/>
    </location>
</feature>
<dbReference type="Proteomes" id="UP000283522">
    <property type="component" value="Unassembled WGS sequence"/>
</dbReference>
<comment type="caution">
    <text evidence="3">The sequence shown here is derived from an EMBL/GenBank/DDBJ whole genome shotgun (WGS) entry which is preliminary data.</text>
</comment>
<name>A0A418PMM8_9BACT</name>
<dbReference type="PANTHER" id="PTHR34220:SF7">
    <property type="entry name" value="SENSOR HISTIDINE KINASE YPDA"/>
    <property type="match status" value="1"/>
</dbReference>
<evidence type="ECO:0000313" key="3">
    <source>
        <dbReference type="EMBL" id="RIW12893.1"/>
    </source>
</evidence>
<dbReference type="Gene3D" id="3.30.565.10">
    <property type="entry name" value="Histidine kinase-like ATPase, C-terminal domain"/>
    <property type="match status" value="1"/>
</dbReference>
<keyword evidence="1" id="KW-0472">Membrane</keyword>
<dbReference type="Pfam" id="PF06580">
    <property type="entry name" value="His_kinase"/>
    <property type="match status" value="1"/>
</dbReference>
<dbReference type="InterPro" id="IPR010559">
    <property type="entry name" value="Sig_transdc_His_kin_internal"/>
</dbReference>
<dbReference type="OrthoDB" id="9792992at2"/>
<dbReference type="EMBL" id="QXML01000011">
    <property type="protein sequence ID" value="RIW12893.1"/>
    <property type="molecule type" value="Genomic_DNA"/>
</dbReference>
<keyword evidence="1" id="KW-0812">Transmembrane</keyword>
<gene>
    <name evidence="3" type="ORF">D0X99_17490</name>
</gene>
<proteinExistence type="predicted"/>
<feature type="transmembrane region" description="Helical" evidence="1">
    <location>
        <begin position="150"/>
        <end position="169"/>
    </location>
</feature>
<evidence type="ECO:0000259" key="2">
    <source>
        <dbReference type="Pfam" id="PF06580"/>
    </source>
</evidence>
<protein>
    <submittedName>
        <fullName evidence="3">GHKL domain-containing protein</fullName>
    </submittedName>
</protein>
<feature type="transmembrane region" description="Helical" evidence="1">
    <location>
        <begin position="7"/>
        <end position="25"/>
    </location>
</feature>
<feature type="transmembrane region" description="Helical" evidence="1">
    <location>
        <begin position="68"/>
        <end position="90"/>
    </location>
</feature>
<keyword evidence="1" id="KW-1133">Transmembrane helix</keyword>
<feature type="transmembrane region" description="Helical" evidence="1">
    <location>
        <begin position="96"/>
        <end position="113"/>
    </location>
</feature>
<dbReference type="InterPro" id="IPR050640">
    <property type="entry name" value="Bact_2-comp_sensor_kinase"/>
</dbReference>
<dbReference type="RefSeq" id="WP_119479158.1">
    <property type="nucleotide sequence ID" value="NZ_QXML01000011.1"/>
</dbReference>
<dbReference type="SUPFAM" id="SSF55874">
    <property type="entry name" value="ATPase domain of HSP90 chaperone/DNA topoisomerase II/histidine kinase"/>
    <property type="match status" value="1"/>
</dbReference>
<sequence>MFPNPSFFKSLGWGLAITVLVTFLMERMGFIRINRQAHLENMLILVSWWMISSLVFYYRKKIRLNSTLLWQIAVLPAFLTGILLIDQWMAIPDNPVSIFLLILFWMRIAWIIVPEFLRKYRIAVFGVYGSIWLVFFALRFNENYFNQYHQVVILFLLIPIPFFLLLWFFEQWKRIKNLEMEKNAAELAMLKNQINPHFFFNTLNNLYGLCMEKSDQAPELVLKLSEMMRYAIYEGKETSVPLSRDVKYLENFLELQGLRHRVSPEISFKKEITEDPLISPLLFIVLIENAFKHGMEKLTEGGFVRINLYSGKDRLRFQIENNFDSNDSKSDKGIGLENLKRRLELSYPGVHELKIKEENGIFRVNLEILWK</sequence>
<keyword evidence="4" id="KW-1185">Reference proteome</keyword>
<feature type="domain" description="Signal transduction histidine kinase internal region" evidence="2">
    <location>
        <begin position="185"/>
        <end position="260"/>
    </location>
</feature>
<evidence type="ECO:0000313" key="4">
    <source>
        <dbReference type="Proteomes" id="UP000283522"/>
    </source>
</evidence>
<feature type="transmembrane region" description="Helical" evidence="1">
    <location>
        <begin position="120"/>
        <end position="138"/>
    </location>
</feature>
<dbReference type="PANTHER" id="PTHR34220">
    <property type="entry name" value="SENSOR HISTIDINE KINASE YPDA"/>
    <property type="match status" value="1"/>
</dbReference>
<dbReference type="GO" id="GO:0016020">
    <property type="term" value="C:membrane"/>
    <property type="evidence" value="ECO:0007669"/>
    <property type="project" value="InterPro"/>
</dbReference>
<organism evidence="3 4">
    <name type="scientific">Algoriphagus lacus</name>
    <dbReference type="NCBI Taxonomy" id="2056311"/>
    <lineage>
        <taxon>Bacteria</taxon>
        <taxon>Pseudomonadati</taxon>
        <taxon>Bacteroidota</taxon>
        <taxon>Cytophagia</taxon>
        <taxon>Cytophagales</taxon>
        <taxon>Cyclobacteriaceae</taxon>
        <taxon>Algoriphagus</taxon>
    </lineage>
</organism>
<reference evidence="3 4" key="1">
    <citation type="submission" date="2018-09" db="EMBL/GenBank/DDBJ databases">
        <authorList>
            <person name="Wang X."/>
            <person name="Du Z."/>
        </authorList>
    </citation>
    <scope>NUCLEOTIDE SEQUENCE [LARGE SCALE GENOMIC DNA]</scope>
    <source>
        <strain evidence="3 4">N3</strain>
    </source>
</reference>
<accession>A0A418PMM8</accession>
<evidence type="ECO:0000256" key="1">
    <source>
        <dbReference type="SAM" id="Phobius"/>
    </source>
</evidence>
<dbReference type="GO" id="GO:0000155">
    <property type="term" value="F:phosphorelay sensor kinase activity"/>
    <property type="evidence" value="ECO:0007669"/>
    <property type="project" value="InterPro"/>
</dbReference>
<dbReference type="InterPro" id="IPR036890">
    <property type="entry name" value="HATPase_C_sf"/>
</dbReference>
<dbReference type="AlphaFoldDB" id="A0A418PMM8"/>